<dbReference type="AlphaFoldDB" id="A0A8D8LG49"/>
<sequence>MTERRIFYKRYIQQQVESRGSSEDDPCLSEEYDSDKDPAWEPENVGTSNCQTLNRLLSIGPQPRKKIHITPHVDPTGETILAGAPDVYPSNGINDESHEARQNTTMEHGTPDVRSADRNIVLEESIREEPLPPHFDINVIVITREALREVPENFTMEGSMREEPLPRKKRENKQKMMKVRRNTGLPYTREKSMNIVGPRSVKQRCRGEPCEKAKRACKLFSEEERSEIFQDYWNLGNVALQRQFISRHVTINNKKVSTTVNSRRQKSATYTLSRLGTKETVCKKFFLNTLSISEAVVKTTMDKLQDTGVLQPERRGGRTTLNAERDEKKKKLILAHINRFPRVESHYCRSDTKREYLHPDLTLNKMFEIYKSDNPEEHIGSRENYRKLFASLNLSFHSPKKDQCTLCMTYKSGDESTKERLKENYEKHTAEKEMVRKLKANLKREGMVEKTKGCLVFDLQQVIYLPRTNENAVFYKRRLSTFNFTIYDVVTKECYCFTWNETISKRGACEIASCLYKVIQDYDRRGFVTLNFFSDGCAGQNKNSMVAAMFLYALHNSTGISEITLKFFEPNHGQNEGDSVHSAIGQAINRAGDLFIPSQLTPIITLARRRQPYRVYPMETQDFYDFKDVAKELKLLDVRTDNESNIPISWPNMVQWKFNKNDPTTMCFKRSHLDHDYNTLSIGKTRRKVRTDDCLTMPLKVLNELPPKLSRDKYRDLISLCNGPLPVIRGAEFVAYYVSLPH</sequence>
<feature type="coiled-coil region" evidence="1">
    <location>
        <begin position="418"/>
        <end position="445"/>
    </location>
</feature>
<dbReference type="EMBL" id="HBUF01017110">
    <property type="protein sequence ID" value="CAG6610107.1"/>
    <property type="molecule type" value="Transcribed_RNA"/>
</dbReference>
<accession>A0A8D8LG49</accession>
<dbReference type="EMBL" id="HBUF01256571">
    <property type="protein sequence ID" value="CAG6681708.1"/>
    <property type="molecule type" value="Transcribed_RNA"/>
</dbReference>
<evidence type="ECO:0000256" key="1">
    <source>
        <dbReference type="SAM" id="Coils"/>
    </source>
</evidence>
<evidence type="ECO:0000313" key="3">
    <source>
        <dbReference type="EMBL" id="CAG6610109.1"/>
    </source>
</evidence>
<feature type="compositionally biased region" description="Acidic residues" evidence="2">
    <location>
        <begin position="23"/>
        <end position="34"/>
    </location>
</feature>
<reference evidence="3" key="1">
    <citation type="submission" date="2021-05" db="EMBL/GenBank/DDBJ databases">
        <authorList>
            <person name="Alioto T."/>
            <person name="Alioto T."/>
            <person name="Gomez Garrido J."/>
        </authorList>
    </citation>
    <scope>NUCLEOTIDE SEQUENCE</scope>
</reference>
<dbReference type="PANTHER" id="PTHR10773">
    <property type="entry name" value="DNA-DIRECTED RNA POLYMERASES I, II, AND III SUBUNIT RPABC2"/>
    <property type="match status" value="1"/>
</dbReference>
<dbReference type="PANTHER" id="PTHR10773:SF19">
    <property type="match status" value="1"/>
</dbReference>
<organism evidence="3">
    <name type="scientific">Cacopsylla melanoneura</name>
    <dbReference type="NCBI Taxonomy" id="428564"/>
    <lineage>
        <taxon>Eukaryota</taxon>
        <taxon>Metazoa</taxon>
        <taxon>Ecdysozoa</taxon>
        <taxon>Arthropoda</taxon>
        <taxon>Hexapoda</taxon>
        <taxon>Insecta</taxon>
        <taxon>Pterygota</taxon>
        <taxon>Neoptera</taxon>
        <taxon>Paraneoptera</taxon>
        <taxon>Hemiptera</taxon>
        <taxon>Sternorrhyncha</taxon>
        <taxon>Psylloidea</taxon>
        <taxon>Psyllidae</taxon>
        <taxon>Psyllinae</taxon>
        <taxon>Cacopsylla</taxon>
    </lineage>
</organism>
<dbReference type="EMBL" id="HBUF01017112">
    <property type="protein sequence ID" value="CAG6610109.1"/>
    <property type="molecule type" value="Transcribed_RNA"/>
</dbReference>
<protein>
    <submittedName>
        <fullName evidence="3">Uncharacterized protein</fullName>
    </submittedName>
</protein>
<evidence type="ECO:0000256" key="2">
    <source>
        <dbReference type="SAM" id="MobiDB-lite"/>
    </source>
</evidence>
<feature type="region of interest" description="Disordered" evidence="2">
    <location>
        <begin position="158"/>
        <end position="182"/>
    </location>
</feature>
<name>A0A8D8LG49_9HEMI</name>
<proteinExistence type="predicted"/>
<feature type="compositionally biased region" description="Basic residues" evidence="2">
    <location>
        <begin position="167"/>
        <end position="181"/>
    </location>
</feature>
<feature type="region of interest" description="Disordered" evidence="2">
    <location>
        <begin position="15"/>
        <end position="42"/>
    </location>
</feature>
<keyword evidence="1" id="KW-0175">Coiled coil</keyword>